<organism evidence="2">
    <name type="scientific">Anopheles triannulatus</name>
    <dbReference type="NCBI Taxonomy" id="58253"/>
    <lineage>
        <taxon>Eukaryota</taxon>
        <taxon>Metazoa</taxon>
        <taxon>Ecdysozoa</taxon>
        <taxon>Arthropoda</taxon>
        <taxon>Hexapoda</taxon>
        <taxon>Insecta</taxon>
        <taxon>Pterygota</taxon>
        <taxon>Neoptera</taxon>
        <taxon>Endopterygota</taxon>
        <taxon>Diptera</taxon>
        <taxon>Nematocera</taxon>
        <taxon>Culicoidea</taxon>
        <taxon>Culicidae</taxon>
        <taxon>Anophelinae</taxon>
        <taxon>Anopheles</taxon>
    </lineage>
</organism>
<reference evidence="2" key="1">
    <citation type="submission" date="2018-01" db="EMBL/GenBank/DDBJ databases">
        <title>An insight into the sialome of Amazonian anophelines.</title>
        <authorList>
            <person name="Ribeiro J.M."/>
            <person name="Scarpassa V."/>
            <person name="Calvo E."/>
        </authorList>
    </citation>
    <scope>NUCLEOTIDE SEQUENCE</scope>
    <source>
        <tissue evidence="2">Salivary glands</tissue>
    </source>
</reference>
<proteinExistence type="predicted"/>
<sequence length="112" mass="12502">MLQLTLLFFLFSSSHLAPPSFHCSALFTSRLISRTHGRTHARKDARGRINLHISTFTGSARAHTRAHGTTYTFHKETRTVRSYNTFTNSISAPTGCCDFGAIGAQRCREKAE</sequence>
<keyword evidence="1" id="KW-0732">Signal</keyword>
<evidence type="ECO:0000256" key="1">
    <source>
        <dbReference type="SAM" id="SignalP"/>
    </source>
</evidence>
<protein>
    <submittedName>
        <fullName evidence="2">Putative secreted protein</fullName>
    </submittedName>
</protein>
<feature type="chain" id="PRO_5014597716" evidence="1">
    <location>
        <begin position="17"/>
        <end position="112"/>
    </location>
</feature>
<evidence type="ECO:0000313" key="2">
    <source>
        <dbReference type="EMBL" id="MBW47337.1"/>
    </source>
</evidence>
<accession>A0A2M4B2T4</accession>
<name>A0A2M4B2T4_9DIPT</name>
<feature type="signal peptide" evidence="1">
    <location>
        <begin position="1"/>
        <end position="16"/>
    </location>
</feature>
<dbReference type="AlphaFoldDB" id="A0A2M4B2T4"/>
<dbReference type="EMBL" id="GGFK01014016">
    <property type="protein sequence ID" value="MBW47337.1"/>
    <property type="molecule type" value="Transcribed_RNA"/>
</dbReference>